<reference evidence="5" key="1">
    <citation type="submission" date="2025-08" db="UniProtKB">
        <authorList>
            <consortium name="RefSeq"/>
        </authorList>
    </citation>
    <scope>IDENTIFICATION</scope>
    <source>
        <tissue evidence="5">Leaf</tissue>
    </source>
</reference>
<dbReference type="GeneID" id="115750810"/>
<dbReference type="Gene3D" id="1.25.40.10">
    <property type="entry name" value="Tetratricopeptide repeat domain"/>
    <property type="match status" value="5"/>
</dbReference>
<dbReference type="InterPro" id="IPR002885">
    <property type="entry name" value="PPR_rpt"/>
</dbReference>
<feature type="repeat" description="PPR" evidence="3">
    <location>
        <begin position="644"/>
        <end position="678"/>
    </location>
</feature>
<dbReference type="Proteomes" id="UP000827889">
    <property type="component" value="Chromosome 4"/>
</dbReference>
<dbReference type="PANTHER" id="PTHR47447:SF28">
    <property type="entry name" value="PENTACOTRIPEPTIDE-REPEAT REGION OF PRORP DOMAIN-CONTAINING PROTEIN"/>
    <property type="match status" value="1"/>
</dbReference>
<dbReference type="NCBIfam" id="TIGR00756">
    <property type="entry name" value="PPR"/>
    <property type="match status" value="7"/>
</dbReference>
<evidence type="ECO:0000256" key="3">
    <source>
        <dbReference type="PROSITE-ProRule" id="PRU00708"/>
    </source>
</evidence>
<dbReference type="Pfam" id="PF13041">
    <property type="entry name" value="PPR_2"/>
    <property type="match status" value="3"/>
</dbReference>
<feature type="repeat" description="PPR" evidence="3">
    <location>
        <begin position="399"/>
        <end position="433"/>
    </location>
</feature>
<keyword evidence="2" id="KW-0677">Repeat</keyword>
<dbReference type="PROSITE" id="PS51375">
    <property type="entry name" value="PPR"/>
    <property type="match status" value="10"/>
</dbReference>
<feature type="repeat" description="PPR" evidence="3">
    <location>
        <begin position="259"/>
        <end position="293"/>
    </location>
</feature>
<feature type="repeat" description="PPR" evidence="3">
    <location>
        <begin position="329"/>
        <end position="363"/>
    </location>
</feature>
<dbReference type="InterPro" id="IPR011990">
    <property type="entry name" value="TPR-like_helical_dom_sf"/>
</dbReference>
<feature type="repeat" description="PPR" evidence="3">
    <location>
        <begin position="224"/>
        <end position="258"/>
    </location>
</feature>
<feature type="repeat" description="PPR" evidence="3">
    <location>
        <begin position="364"/>
        <end position="398"/>
    </location>
</feature>
<dbReference type="SUPFAM" id="SSF48452">
    <property type="entry name" value="TPR-like"/>
    <property type="match status" value="1"/>
</dbReference>
<dbReference type="OrthoDB" id="185373at2759"/>
<sequence length="724" mass="81662">MPPNHPSAPKPYKPYFFYGHRKPSQNRPVVYGGLFSSRKTIPARQTPKPINPPAPFHLHKWDPDHYRPLQSPSMAPEPLSSLAASRHLSPIARFIVDAFRRNRGNWGPPIVAELGKLRRVTPGLVAEVLKVENNPTVASKFFAWAGRQKGYRHNYAAYNALAYCLNRNNKFRAADQLPELMDSQGKPPSEKQFEILIRMHADANRGLRLYYVYEKMKKFGVKPRVFLYNKIVDGLVKSDHLDLALSVYNDFRDDGLVEDSVTYMILIKGLCKEGRINEMMEILAKMRANLCKPDVFAYTAMVKILVSKGNLDGSLRVWEEMKRDGVEADVMAYGTLVTGLCKGKRMDKAFELFKEMKAKGFLIDRAIYGVLVESFVAGGKVESACGLLKDLIDSGYRADLQIYNSLIEGLCSVKHVDRAHKLFFITLQEDLQPDFWTVNPILVSYAKMRRMEDFSKLLMQMEKFGFSVINDLSSFFSSLVCEEERIPIALDVFRDLKVKGYCSVSIYNILMAALKKSGDVKLVMSLFDEMKNSQIEPDSLTYSVAIECLVTLGEIKEACTCYNKIMEMSCLPSVDAYCSLAKGLSKIGEIDATMMLIRDCLASVTSGPMEFKYCLMILHVSKSGQAEKVVEVLDEMVQEGFPPSDVAYSAVVSGFCKHGTIEEARKVFSIMQVRKLLKESDAIVYDDMLVEHMQKKTADLVLSGLKFFGLERKLKAKGCNLLPL</sequence>
<dbReference type="KEGG" id="rarg:115750810"/>
<evidence type="ECO:0000313" key="5">
    <source>
        <dbReference type="RefSeq" id="XP_030544227.1"/>
    </source>
</evidence>
<accession>A0A8B8QCG2</accession>
<name>A0A8B8QCG2_9MYRT</name>
<feature type="repeat" description="PPR" evidence="3">
    <location>
        <begin position="294"/>
        <end position="328"/>
    </location>
</feature>
<evidence type="ECO:0000256" key="1">
    <source>
        <dbReference type="ARBA" id="ARBA00007626"/>
    </source>
</evidence>
<keyword evidence="4" id="KW-1185">Reference proteome</keyword>
<gene>
    <name evidence="5" type="primary">LOC115750810</name>
</gene>
<proteinExistence type="inferred from homology"/>
<dbReference type="Pfam" id="PF01535">
    <property type="entry name" value="PPR"/>
    <property type="match status" value="2"/>
</dbReference>
<organism evidence="4 5">
    <name type="scientific">Rhodamnia argentea</name>
    <dbReference type="NCBI Taxonomy" id="178133"/>
    <lineage>
        <taxon>Eukaryota</taxon>
        <taxon>Viridiplantae</taxon>
        <taxon>Streptophyta</taxon>
        <taxon>Embryophyta</taxon>
        <taxon>Tracheophyta</taxon>
        <taxon>Spermatophyta</taxon>
        <taxon>Magnoliopsida</taxon>
        <taxon>eudicotyledons</taxon>
        <taxon>Gunneridae</taxon>
        <taxon>Pentapetalae</taxon>
        <taxon>rosids</taxon>
        <taxon>malvids</taxon>
        <taxon>Myrtales</taxon>
        <taxon>Myrtaceae</taxon>
        <taxon>Myrtoideae</taxon>
        <taxon>Myrteae</taxon>
        <taxon>Australasian group</taxon>
        <taxon>Rhodamnia</taxon>
    </lineage>
</organism>
<evidence type="ECO:0000313" key="4">
    <source>
        <dbReference type="Proteomes" id="UP000827889"/>
    </source>
</evidence>
<dbReference type="AlphaFoldDB" id="A0A8B8QCG2"/>
<dbReference type="RefSeq" id="XP_030544227.1">
    <property type="nucleotide sequence ID" value="XM_030688367.2"/>
</dbReference>
<dbReference type="PANTHER" id="PTHR47447">
    <property type="entry name" value="OS03G0856100 PROTEIN"/>
    <property type="match status" value="1"/>
</dbReference>
<comment type="similarity">
    <text evidence="1">Belongs to the PPR family. P subfamily.</text>
</comment>
<evidence type="ECO:0000256" key="2">
    <source>
        <dbReference type="ARBA" id="ARBA00022737"/>
    </source>
</evidence>
<protein>
    <submittedName>
        <fullName evidence="5">Pentatricopeptide repeat-containing protein At4g20740</fullName>
    </submittedName>
</protein>
<feature type="repeat" description="PPR" evidence="3">
    <location>
        <begin position="609"/>
        <end position="643"/>
    </location>
</feature>
<feature type="repeat" description="PPR" evidence="3">
    <location>
        <begin position="503"/>
        <end position="537"/>
    </location>
</feature>
<dbReference type="Pfam" id="PF12854">
    <property type="entry name" value="PPR_1"/>
    <property type="match status" value="1"/>
</dbReference>
<feature type="repeat" description="PPR" evidence="3">
    <location>
        <begin position="538"/>
        <end position="572"/>
    </location>
</feature>